<sequence>MLKWGLLLLIAPMLWLMGSFWQEFMAVDACLDAGGSFDYQQLVCDHQANHPFIPFGARHSGLVNGSMLLMLLGLLLCMLGLYRRR</sequence>
<keyword evidence="1" id="KW-0472">Membrane</keyword>
<gene>
    <name evidence="2" type="ORF">ACFFLH_16630</name>
</gene>
<protein>
    <submittedName>
        <fullName evidence="2">Uncharacterized protein</fullName>
    </submittedName>
</protein>
<evidence type="ECO:0000313" key="2">
    <source>
        <dbReference type="EMBL" id="MFB9888043.1"/>
    </source>
</evidence>
<organism evidence="2 3">
    <name type="scientific">Balneatrix alpica</name>
    <dbReference type="NCBI Taxonomy" id="75684"/>
    <lineage>
        <taxon>Bacteria</taxon>
        <taxon>Pseudomonadati</taxon>
        <taxon>Pseudomonadota</taxon>
        <taxon>Gammaproteobacteria</taxon>
        <taxon>Oceanospirillales</taxon>
        <taxon>Balneatrichaceae</taxon>
        <taxon>Balneatrix</taxon>
    </lineage>
</organism>
<keyword evidence="3" id="KW-1185">Reference proteome</keyword>
<accession>A0ABV5ZHE6</accession>
<dbReference type="EMBL" id="JBHLZN010000008">
    <property type="protein sequence ID" value="MFB9888043.1"/>
    <property type="molecule type" value="Genomic_DNA"/>
</dbReference>
<dbReference type="RefSeq" id="WP_027312967.1">
    <property type="nucleotide sequence ID" value="NZ_JAUESS010000016.1"/>
</dbReference>
<proteinExistence type="predicted"/>
<keyword evidence="1" id="KW-1133">Transmembrane helix</keyword>
<feature type="transmembrane region" description="Helical" evidence="1">
    <location>
        <begin position="62"/>
        <end position="82"/>
    </location>
</feature>
<dbReference type="Proteomes" id="UP001589628">
    <property type="component" value="Unassembled WGS sequence"/>
</dbReference>
<comment type="caution">
    <text evidence="2">The sequence shown here is derived from an EMBL/GenBank/DDBJ whole genome shotgun (WGS) entry which is preliminary data.</text>
</comment>
<reference evidence="2 3" key="1">
    <citation type="submission" date="2024-09" db="EMBL/GenBank/DDBJ databases">
        <authorList>
            <person name="Sun Q."/>
            <person name="Mori K."/>
        </authorList>
    </citation>
    <scope>NUCLEOTIDE SEQUENCE [LARGE SCALE GENOMIC DNA]</scope>
    <source>
        <strain evidence="2 3">ATCC 51285</strain>
    </source>
</reference>
<evidence type="ECO:0000313" key="3">
    <source>
        <dbReference type="Proteomes" id="UP001589628"/>
    </source>
</evidence>
<name>A0ABV5ZHE6_9GAMM</name>
<evidence type="ECO:0000256" key="1">
    <source>
        <dbReference type="SAM" id="Phobius"/>
    </source>
</evidence>
<keyword evidence="1" id="KW-0812">Transmembrane</keyword>